<dbReference type="InterPro" id="IPR014039">
    <property type="entry name" value="Transl_elong_EFTs/EF1B_dimer"/>
</dbReference>
<name>A0ABS1J0H1_9FIRM</name>
<organism evidence="10 11">
    <name type="scientific">Catonella massiliensis</name>
    <dbReference type="NCBI Taxonomy" id="2799636"/>
    <lineage>
        <taxon>Bacteria</taxon>
        <taxon>Bacillati</taxon>
        <taxon>Bacillota</taxon>
        <taxon>Clostridia</taxon>
        <taxon>Lachnospirales</taxon>
        <taxon>Lachnospiraceae</taxon>
        <taxon>Catonella</taxon>
    </lineage>
</organism>
<dbReference type="InterPro" id="IPR009060">
    <property type="entry name" value="UBA-like_sf"/>
</dbReference>
<evidence type="ECO:0000256" key="2">
    <source>
        <dbReference type="ARBA" id="ARBA00016956"/>
    </source>
</evidence>
<dbReference type="HAMAP" id="MF_00050">
    <property type="entry name" value="EF_Ts"/>
    <property type="match status" value="1"/>
</dbReference>
<evidence type="ECO:0000256" key="8">
    <source>
        <dbReference type="RuleBase" id="RU000643"/>
    </source>
</evidence>
<dbReference type="Gene3D" id="1.10.8.10">
    <property type="entry name" value="DNA helicase RuvA subunit, C-terminal domain"/>
    <property type="match status" value="1"/>
</dbReference>
<dbReference type="InterPro" id="IPR001816">
    <property type="entry name" value="Transl_elong_EFTs/EF1B"/>
</dbReference>
<evidence type="ECO:0000256" key="4">
    <source>
        <dbReference type="ARBA" id="ARBA00022917"/>
    </source>
</evidence>
<evidence type="ECO:0000313" key="10">
    <source>
        <dbReference type="EMBL" id="MBK5897641.1"/>
    </source>
</evidence>
<evidence type="ECO:0000259" key="9">
    <source>
        <dbReference type="Pfam" id="PF00889"/>
    </source>
</evidence>
<evidence type="ECO:0000256" key="5">
    <source>
        <dbReference type="ARBA" id="ARBA00025453"/>
    </source>
</evidence>
<dbReference type="Proteomes" id="UP000604730">
    <property type="component" value="Unassembled WGS sequence"/>
</dbReference>
<dbReference type="PROSITE" id="PS01127">
    <property type="entry name" value="EF_TS_2"/>
    <property type="match status" value="1"/>
</dbReference>
<keyword evidence="4 6" id="KW-0648">Protein biosynthesis</keyword>
<sequence length="308" mass="33193">MAAITAAMVKELREITGSGMMDCKKALGATDGDMDKAVEWLRENGFMKAAKKAERIAAEGVCAAAVAEDGKSAAIVEVNSETDFVAKNEKFTTFANQVAAKALKTAAADIEAFLEEEFETGKSIKTALTEQIAVIGENMNIRRFAVLVENDGLVESYIHGSRIGVLVALKTNVVNEAIKEAARNVAMQIAAMRPTYLNRDAVSKEYLDHELEILKAQAANDPKLSGKPANVLENILKGQLNKELKEICLVDQVYVKDSSMTVQSYIDSVAKAEGADMALTGFVRFETGEGLEKKSENFAAEVAAQMGN</sequence>
<dbReference type="InterPro" id="IPR036402">
    <property type="entry name" value="EF-Ts_dimer_sf"/>
</dbReference>
<dbReference type="EMBL" id="JAEPRJ010000001">
    <property type="protein sequence ID" value="MBK5897641.1"/>
    <property type="molecule type" value="Genomic_DNA"/>
</dbReference>
<dbReference type="SUPFAM" id="SSF46934">
    <property type="entry name" value="UBA-like"/>
    <property type="match status" value="1"/>
</dbReference>
<feature type="region of interest" description="Involved in Mg(2+) ion dislocation from EF-Tu" evidence="6">
    <location>
        <begin position="82"/>
        <end position="85"/>
    </location>
</feature>
<dbReference type="RefSeq" id="WP_208429111.1">
    <property type="nucleotide sequence ID" value="NZ_JAEPRJ010000001.1"/>
</dbReference>
<keyword evidence="11" id="KW-1185">Reference proteome</keyword>
<comment type="function">
    <text evidence="5 6 7">Associates with the EF-Tu.GDP complex and induces the exchange of GDP to GTP. It remains bound to the aminoacyl-tRNA.EF-Tu.GTP complex up to the GTP hydrolysis stage on the ribosome.</text>
</comment>
<evidence type="ECO:0000313" key="11">
    <source>
        <dbReference type="Proteomes" id="UP000604730"/>
    </source>
</evidence>
<dbReference type="PANTHER" id="PTHR11741:SF0">
    <property type="entry name" value="ELONGATION FACTOR TS, MITOCHONDRIAL"/>
    <property type="match status" value="1"/>
</dbReference>
<dbReference type="CDD" id="cd14275">
    <property type="entry name" value="UBA_EF-Ts"/>
    <property type="match status" value="1"/>
</dbReference>
<protein>
    <recommendedName>
        <fullName evidence="2 6">Elongation factor Ts</fullName>
        <shortName evidence="6">EF-Ts</shortName>
    </recommendedName>
</protein>
<comment type="caution">
    <text evidence="10">The sequence shown here is derived from an EMBL/GenBank/DDBJ whole genome shotgun (WGS) entry which is preliminary data.</text>
</comment>
<evidence type="ECO:0000256" key="1">
    <source>
        <dbReference type="ARBA" id="ARBA00005532"/>
    </source>
</evidence>
<accession>A0ABS1J0H1</accession>
<dbReference type="Gene3D" id="1.10.286.20">
    <property type="match status" value="1"/>
</dbReference>
<comment type="subcellular location">
    <subcellularLocation>
        <location evidence="6 8">Cytoplasm</location>
    </subcellularLocation>
</comment>
<keyword evidence="3 6" id="KW-0251">Elongation factor</keyword>
<dbReference type="PROSITE" id="PS01126">
    <property type="entry name" value="EF_TS_1"/>
    <property type="match status" value="1"/>
</dbReference>
<dbReference type="GO" id="GO:0003746">
    <property type="term" value="F:translation elongation factor activity"/>
    <property type="evidence" value="ECO:0007669"/>
    <property type="project" value="UniProtKB-KW"/>
</dbReference>
<dbReference type="Gene3D" id="3.30.479.20">
    <property type="entry name" value="Elongation factor Ts, dimerisation domain"/>
    <property type="match status" value="2"/>
</dbReference>
<feature type="domain" description="Translation elongation factor EFTs/EF1B dimerisation" evidence="9">
    <location>
        <begin position="73"/>
        <end position="289"/>
    </location>
</feature>
<dbReference type="NCBIfam" id="TIGR00116">
    <property type="entry name" value="tsf"/>
    <property type="match status" value="1"/>
</dbReference>
<evidence type="ECO:0000256" key="7">
    <source>
        <dbReference type="RuleBase" id="RU000642"/>
    </source>
</evidence>
<evidence type="ECO:0000256" key="6">
    <source>
        <dbReference type="HAMAP-Rule" id="MF_00050"/>
    </source>
</evidence>
<dbReference type="PANTHER" id="PTHR11741">
    <property type="entry name" value="ELONGATION FACTOR TS"/>
    <property type="match status" value="1"/>
</dbReference>
<reference evidence="10 11" key="1">
    <citation type="submission" date="2021-01" db="EMBL/GenBank/DDBJ databases">
        <title>Isolation and description of Catonella massiliensis sp. nov., a novel Catonella species, isolated from a stable periodontitis subject.</title>
        <authorList>
            <person name="Antezack A."/>
            <person name="Boxberger M."/>
            <person name="La Scola B."/>
            <person name="Monnet-Corti V."/>
        </authorList>
    </citation>
    <scope>NUCLEOTIDE SEQUENCE [LARGE SCALE GENOMIC DNA]</scope>
    <source>
        <strain evidence="10 11">Marseille-Q4567</strain>
    </source>
</reference>
<proteinExistence type="inferred from homology"/>
<dbReference type="SUPFAM" id="SSF54713">
    <property type="entry name" value="Elongation factor Ts (EF-Ts), dimerisation domain"/>
    <property type="match status" value="2"/>
</dbReference>
<gene>
    <name evidence="6" type="primary">tsf</name>
    <name evidence="10" type="ORF">JJN12_07605</name>
</gene>
<dbReference type="Pfam" id="PF00889">
    <property type="entry name" value="EF_TS"/>
    <property type="match status" value="1"/>
</dbReference>
<comment type="similarity">
    <text evidence="1 6 7">Belongs to the EF-Ts family.</text>
</comment>
<evidence type="ECO:0000256" key="3">
    <source>
        <dbReference type="ARBA" id="ARBA00022768"/>
    </source>
</evidence>
<keyword evidence="6" id="KW-0963">Cytoplasm</keyword>
<dbReference type="InterPro" id="IPR018101">
    <property type="entry name" value="Transl_elong_Ts_CS"/>
</dbReference>